<keyword evidence="3" id="KW-0723">Serine/threonine-protein kinase</keyword>
<dbReference type="Gene3D" id="3.30.200.20">
    <property type="entry name" value="Phosphorylase Kinase, domain 1"/>
    <property type="match status" value="1"/>
</dbReference>
<dbReference type="OrthoDB" id="1918782at2759"/>
<organism evidence="23 24">
    <name type="scientific">Sesamum indicum</name>
    <name type="common">Oriental sesame</name>
    <name type="synonym">Sesamum orientale</name>
    <dbReference type="NCBI Taxonomy" id="4182"/>
    <lineage>
        <taxon>Eukaryota</taxon>
        <taxon>Viridiplantae</taxon>
        <taxon>Streptophyta</taxon>
        <taxon>Embryophyta</taxon>
        <taxon>Tracheophyta</taxon>
        <taxon>Spermatophyta</taxon>
        <taxon>Magnoliopsida</taxon>
        <taxon>eudicotyledons</taxon>
        <taxon>Gunneridae</taxon>
        <taxon>Pentapetalae</taxon>
        <taxon>asterids</taxon>
        <taxon>lamiids</taxon>
        <taxon>Lamiales</taxon>
        <taxon>Pedaliaceae</taxon>
        <taxon>Sesamum</taxon>
    </lineage>
</organism>
<evidence type="ECO:0000256" key="10">
    <source>
        <dbReference type="ARBA" id="ARBA00022840"/>
    </source>
</evidence>
<gene>
    <name evidence="24" type="primary">LOC105176300</name>
</gene>
<feature type="binding site" evidence="18">
    <location>
        <position position="604"/>
    </location>
    <ligand>
        <name>ATP</name>
        <dbReference type="ChEBI" id="CHEBI:30616"/>
    </ligand>
</feature>
<dbReference type="Pfam" id="PF00954">
    <property type="entry name" value="S_locus_glycop"/>
    <property type="match status" value="1"/>
</dbReference>
<evidence type="ECO:0000256" key="8">
    <source>
        <dbReference type="ARBA" id="ARBA00022741"/>
    </source>
</evidence>
<dbReference type="PANTHER" id="PTHR47974">
    <property type="entry name" value="OS07G0415500 PROTEIN"/>
    <property type="match status" value="1"/>
</dbReference>
<evidence type="ECO:0000256" key="19">
    <source>
        <dbReference type="SAM" id="MobiDB-lite"/>
    </source>
</evidence>
<keyword evidence="13" id="KW-1015">Disulfide bond</keyword>
<dbReference type="PROSITE" id="PS00107">
    <property type="entry name" value="PROTEIN_KINASE_ATP"/>
    <property type="match status" value="1"/>
</dbReference>
<dbReference type="PROSITE" id="PS50927">
    <property type="entry name" value="BULB_LECTIN"/>
    <property type="match status" value="2"/>
</dbReference>
<dbReference type="GeneID" id="105176300"/>
<evidence type="ECO:0000256" key="14">
    <source>
        <dbReference type="ARBA" id="ARBA00023170"/>
    </source>
</evidence>
<comment type="catalytic activity">
    <reaction evidence="16">
        <text>L-threonyl-[protein] + ATP = O-phospho-L-threonyl-[protein] + ADP + H(+)</text>
        <dbReference type="Rhea" id="RHEA:46608"/>
        <dbReference type="Rhea" id="RHEA-COMP:11060"/>
        <dbReference type="Rhea" id="RHEA-COMP:11605"/>
        <dbReference type="ChEBI" id="CHEBI:15378"/>
        <dbReference type="ChEBI" id="CHEBI:30013"/>
        <dbReference type="ChEBI" id="CHEBI:30616"/>
        <dbReference type="ChEBI" id="CHEBI:61977"/>
        <dbReference type="ChEBI" id="CHEBI:456216"/>
        <dbReference type="EC" id="2.7.11.1"/>
    </reaction>
</comment>
<accession>A0A6I9URJ8</accession>
<evidence type="ECO:0000256" key="2">
    <source>
        <dbReference type="ARBA" id="ARBA00012513"/>
    </source>
</evidence>
<dbReference type="InterPro" id="IPR000719">
    <property type="entry name" value="Prot_kinase_dom"/>
</dbReference>
<dbReference type="Proteomes" id="UP000504604">
    <property type="component" value="Linkage group LG2"/>
</dbReference>
<name>A0A6I9URJ8_SESIN</name>
<evidence type="ECO:0000256" key="15">
    <source>
        <dbReference type="ARBA" id="ARBA00023180"/>
    </source>
</evidence>
<dbReference type="InterPro" id="IPR000858">
    <property type="entry name" value="S_locus_glycoprot_dom"/>
</dbReference>
<proteinExistence type="predicted"/>
<dbReference type="AlphaFoldDB" id="A0A6I9URJ8"/>
<evidence type="ECO:0000256" key="11">
    <source>
        <dbReference type="ARBA" id="ARBA00022989"/>
    </source>
</evidence>
<feature type="compositionally biased region" description="Polar residues" evidence="19">
    <location>
        <begin position="899"/>
        <end position="909"/>
    </location>
</feature>
<dbReference type="InterPro" id="IPR017441">
    <property type="entry name" value="Protein_kinase_ATP_BS"/>
</dbReference>
<keyword evidence="8 18" id="KW-0547">Nucleotide-binding</keyword>
<sequence>MVKSCLGNKKREGTPKSKVGQDILCIPNRRLADPTKTYEYIYPQLRCIPQTLTGIPTPDLQSQSRLVQHTLYTCVLPHLYVMSLWFAVIKYNEMTPPPLLLHLFLLISVVSAADIPLGSTLYASDPNSKWASPNDTFAFAFTADPTSSARTLVAAITYNNISIWQAGASTNSSAVLRLLPSGDLQLLPSSSSTTPLWSSATANIGVSAASLEESGNFILKNASGATLWSTFDHPTDTVVPTQNLNVSHTLSSGLYSFKIQNNGNLTLLWNNTIIYYNSGLNSTMNSNLTNPTLDLQATGILTLSDPTLATPLDLAYSSDFAAEGDILRFMKLDTDGNLRIYSSAKGSGTTNIRWAAVSDQCQVYGFCGNMGICSYNETYPVCGCPSENFELMDPNDSRKGCKRKVELLDCPGREAMLQLDHAKFLTYQPELASQVYFVGISPCRLNCLVGPCVASTSLADGSGLCYLKTSDFVSGYHSPAIPSTSFVKVCSPVMPNPSVASASGGTRTRWRLTAWLVVVVVVVTLLGLVAVEGGLWLWCFRNSPKFGGLSAQYALLEYASGAPVQFSYKELLKATKGFKEKLGAGGFGAVYRGVLANRTVAAVKQLEGIEQGEKQFRMEVATISSTHHLNLVRLIGFCSEGRHRLLVYEFMKNGSLDNFLFTSAEQSGKHLNWERRYHIALGTARGITYLHEECRDCIVHCDIKPENILLDENYHAKVSDFGLAKLVNPKDHRYRTLTSVRGTRGYLAPEWLANLPITSKSDVYSYGMVLLEIVSGRRNFEVSAETNHRKFSVWAYEELEKGNFEAIVDRRLYNNEINIDQVLRAIQVSFWCIQEQPSQRPMMGKVVQMLEGIMEIDRPPAPKAVTEGSVGGTSVTASSISVLSTFAASMPVPSSSSSLQTAGISSSASGKHGERASSSLLHSETK</sequence>
<dbReference type="GO" id="GO:0048544">
    <property type="term" value="P:recognition of pollen"/>
    <property type="evidence" value="ECO:0007669"/>
    <property type="project" value="InterPro"/>
</dbReference>
<evidence type="ECO:0000256" key="1">
    <source>
        <dbReference type="ARBA" id="ARBA00004479"/>
    </source>
</evidence>
<dbReference type="RefSeq" id="XP_011097360.2">
    <property type="nucleotide sequence ID" value="XM_011099058.2"/>
</dbReference>
<dbReference type="FunFam" id="2.90.10.10:FF:000025">
    <property type="entry name" value="G-type lectin S-receptor-like serine/threonine-protein kinase"/>
    <property type="match status" value="1"/>
</dbReference>
<evidence type="ECO:0000256" key="20">
    <source>
        <dbReference type="SAM" id="Phobius"/>
    </source>
</evidence>
<dbReference type="InterPro" id="IPR008271">
    <property type="entry name" value="Ser/Thr_kinase_AS"/>
</dbReference>
<evidence type="ECO:0000259" key="22">
    <source>
        <dbReference type="PROSITE" id="PS50927"/>
    </source>
</evidence>
<evidence type="ECO:0000256" key="7">
    <source>
        <dbReference type="ARBA" id="ARBA00022729"/>
    </source>
</evidence>
<dbReference type="GO" id="GO:0004674">
    <property type="term" value="F:protein serine/threonine kinase activity"/>
    <property type="evidence" value="ECO:0007669"/>
    <property type="project" value="UniProtKB-KW"/>
</dbReference>
<feature type="domain" description="Protein kinase" evidence="21">
    <location>
        <begin position="576"/>
        <end position="854"/>
    </location>
</feature>
<evidence type="ECO:0000256" key="12">
    <source>
        <dbReference type="ARBA" id="ARBA00023136"/>
    </source>
</evidence>
<dbReference type="FunFam" id="1.10.510.10:FF:000384">
    <property type="entry name" value="G-type lectin S-receptor-like serine/threonine-protein kinase"/>
    <property type="match status" value="1"/>
</dbReference>
<feature type="transmembrane region" description="Helical" evidence="20">
    <location>
        <begin position="512"/>
        <end position="538"/>
    </location>
</feature>
<dbReference type="PIRSF" id="PIRSF000641">
    <property type="entry name" value="SRK"/>
    <property type="match status" value="1"/>
</dbReference>
<evidence type="ECO:0000256" key="4">
    <source>
        <dbReference type="ARBA" id="ARBA00022536"/>
    </source>
</evidence>
<evidence type="ECO:0000256" key="16">
    <source>
        <dbReference type="ARBA" id="ARBA00047899"/>
    </source>
</evidence>
<dbReference type="SMART" id="SM00220">
    <property type="entry name" value="S_TKc"/>
    <property type="match status" value="1"/>
</dbReference>
<reference evidence="24" key="1">
    <citation type="submission" date="2025-08" db="UniProtKB">
        <authorList>
            <consortium name="RefSeq"/>
        </authorList>
    </citation>
    <scope>IDENTIFICATION</scope>
</reference>
<dbReference type="PROSITE" id="PS00108">
    <property type="entry name" value="PROTEIN_KINASE_ST"/>
    <property type="match status" value="1"/>
</dbReference>
<dbReference type="InterPro" id="IPR024171">
    <property type="entry name" value="SRK-like_kinase"/>
</dbReference>
<comment type="subcellular location">
    <subcellularLocation>
        <location evidence="1">Membrane</location>
        <topology evidence="1">Single-pass type I membrane protein</topology>
    </subcellularLocation>
</comment>
<dbReference type="InterPro" id="IPR011009">
    <property type="entry name" value="Kinase-like_dom_sf"/>
</dbReference>
<keyword evidence="5" id="KW-0808">Transferase</keyword>
<evidence type="ECO:0000256" key="5">
    <source>
        <dbReference type="ARBA" id="ARBA00022679"/>
    </source>
</evidence>
<dbReference type="SUPFAM" id="SSF56112">
    <property type="entry name" value="Protein kinase-like (PK-like)"/>
    <property type="match status" value="1"/>
</dbReference>
<feature type="region of interest" description="Disordered" evidence="19">
    <location>
        <begin position="890"/>
        <end position="926"/>
    </location>
</feature>
<keyword evidence="7" id="KW-0732">Signal</keyword>
<dbReference type="PROSITE" id="PS50011">
    <property type="entry name" value="PROTEIN_KINASE_DOM"/>
    <property type="match status" value="1"/>
</dbReference>
<dbReference type="Gene3D" id="1.10.510.10">
    <property type="entry name" value="Transferase(Phosphotransferase) domain 1"/>
    <property type="match status" value="1"/>
</dbReference>
<dbReference type="PANTHER" id="PTHR47974:SF9">
    <property type="entry name" value="RECEPTOR-LIKE SERINE_THREONINE-PROTEIN KINASE"/>
    <property type="match status" value="1"/>
</dbReference>
<dbReference type="GO" id="GO:0016020">
    <property type="term" value="C:membrane"/>
    <property type="evidence" value="ECO:0007669"/>
    <property type="project" value="UniProtKB-SubCell"/>
</dbReference>
<dbReference type="SMART" id="SM00108">
    <property type="entry name" value="B_lectin"/>
    <property type="match status" value="1"/>
</dbReference>
<dbReference type="FunFam" id="3.30.200.20:FF:000059">
    <property type="entry name" value="S-receptor-like serine/threonine-protein kinase"/>
    <property type="match status" value="1"/>
</dbReference>
<dbReference type="KEGG" id="sind:105176300"/>
<keyword evidence="14" id="KW-0675">Receptor</keyword>
<keyword evidence="11 20" id="KW-1133">Transmembrane helix</keyword>
<feature type="compositionally biased region" description="Polar residues" evidence="19">
    <location>
        <begin position="916"/>
        <end position="926"/>
    </location>
</feature>
<evidence type="ECO:0000256" key="3">
    <source>
        <dbReference type="ARBA" id="ARBA00022527"/>
    </source>
</evidence>
<dbReference type="Gene3D" id="2.90.10.10">
    <property type="entry name" value="Bulb-type lectin domain"/>
    <property type="match status" value="2"/>
</dbReference>
<dbReference type="Pfam" id="PF01453">
    <property type="entry name" value="B_lectin"/>
    <property type="match status" value="1"/>
</dbReference>
<dbReference type="InParanoid" id="A0A6I9URJ8"/>
<comment type="catalytic activity">
    <reaction evidence="17">
        <text>L-seryl-[protein] + ATP = O-phospho-L-seryl-[protein] + ADP + H(+)</text>
        <dbReference type="Rhea" id="RHEA:17989"/>
        <dbReference type="Rhea" id="RHEA-COMP:9863"/>
        <dbReference type="Rhea" id="RHEA-COMP:11604"/>
        <dbReference type="ChEBI" id="CHEBI:15378"/>
        <dbReference type="ChEBI" id="CHEBI:29999"/>
        <dbReference type="ChEBI" id="CHEBI:30616"/>
        <dbReference type="ChEBI" id="CHEBI:83421"/>
        <dbReference type="ChEBI" id="CHEBI:456216"/>
        <dbReference type="EC" id="2.7.11.1"/>
    </reaction>
</comment>
<evidence type="ECO:0000259" key="21">
    <source>
        <dbReference type="PROSITE" id="PS50011"/>
    </source>
</evidence>
<dbReference type="FunCoup" id="A0A6I9URJ8">
    <property type="interactions" value="1428"/>
</dbReference>
<dbReference type="GO" id="GO:0005524">
    <property type="term" value="F:ATP binding"/>
    <property type="evidence" value="ECO:0007669"/>
    <property type="project" value="UniProtKB-UniRule"/>
</dbReference>
<keyword evidence="12 20" id="KW-0472">Membrane</keyword>
<evidence type="ECO:0000256" key="18">
    <source>
        <dbReference type="PROSITE-ProRule" id="PRU10141"/>
    </source>
</evidence>
<keyword evidence="9" id="KW-0418">Kinase</keyword>
<keyword evidence="4" id="KW-0245">EGF-like domain</keyword>
<dbReference type="InterPro" id="IPR001480">
    <property type="entry name" value="Bulb-type_lectin_dom"/>
</dbReference>
<keyword evidence="6 20" id="KW-0812">Transmembrane</keyword>
<evidence type="ECO:0000256" key="13">
    <source>
        <dbReference type="ARBA" id="ARBA00023157"/>
    </source>
</evidence>
<evidence type="ECO:0000256" key="9">
    <source>
        <dbReference type="ARBA" id="ARBA00022777"/>
    </source>
</evidence>
<feature type="domain" description="Bulb-type lectin" evidence="22">
    <location>
        <begin position="106"/>
        <end position="232"/>
    </location>
</feature>
<keyword evidence="15" id="KW-0325">Glycoprotein</keyword>
<dbReference type="InterPro" id="IPR036426">
    <property type="entry name" value="Bulb-type_lectin_dom_sf"/>
</dbReference>
<evidence type="ECO:0000256" key="17">
    <source>
        <dbReference type="ARBA" id="ARBA00048679"/>
    </source>
</evidence>
<evidence type="ECO:0000313" key="24">
    <source>
        <dbReference type="RefSeq" id="XP_011097360.2"/>
    </source>
</evidence>
<dbReference type="EC" id="2.7.11.1" evidence="2"/>
<dbReference type="CDD" id="cd14066">
    <property type="entry name" value="STKc_IRAK"/>
    <property type="match status" value="1"/>
</dbReference>
<keyword evidence="10 18" id="KW-0067">ATP-binding</keyword>
<feature type="domain" description="Bulb-type lectin" evidence="22">
    <location>
        <begin position="235"/>
        <end position="353"/>
    </location>
</feature>
<feature type="transmembrane region" description="Helical" evidence="20">
    <location>
        <begin position="70"/>
        <end position="88"/>
    </location>
</feature>
<evidence type="ECO:0000313" key="23">
    <source>
        <dbReference type="Proteomes" id="UP000504604"/>
    </source>
</evidence>
<keyword evidence="23" id="KW-1185">Reference proteome</keyword>
<dbReference type="SUPFAM" id="SSF51110">
    <property type="entry name" value="alpha-D-mannose-specific plant lectins"/>
    <property type="match status" value="2"/>
</dbReference>
<protein>
    <recommendedName>
        <fullName evidence="2">non-specific serine/threonine protein kinase</fullName>
        <ecNumber evidence="2">2.7.11.1</ecNumber>
    </recommendedName>
</protein>
<evidence type="ECO:0000256" key="6">
    <source>
        <dbReference type="ARBA" id="ARBA00022692"/>
    </source>
</evidence>
<feature type="transmembrane region" description="Helical" evidence="20">
    <location>
        <begin position="100"/>
        <end position="123"/>
    </location>
</feature>
<dbReference type="Pfam" id="PF00069">
    <property type="entry name" value="Pkinase"/>
    <property type="match status" value="1"/>
</dbReference>